<accession>A0A1J6PXW4</accession>
<gene>
    <name evidence="2" type="ORF">NCTC13105_01237</name>
    <name evidence="1" type="ORF">QQI97_001407</name>
</gene>
<protein>
    <recommendedName>
        <fullName evidence="5">DUF2018 family protein</fullName>
    </recommendedName>
</protein>
<dbReference type="Proteomes" id="UP000254131">
    <property type="component" value="Unassembled WGS sequence"/>
</dbReference>
<dbReference type="EMBL" id="ABMIIH010000008">
    <property type="protein sequence ID" value="ELD5187216.1"/>
    <property type="molecule type" value="Genomic_DNA"/>
</dbReference>
<reference evidence="2 3" key="1">
    <citation type="submission" date="2018-06" db="EMBL/GenBank/DDBJ databases">
        <authorList>
            <consortium name="Pathogen Informatics"/>
            <person name="Doyle S."/>
        </authorList>
    </citation>
    <scope>NUCLEOTIDE SEQUENCE [LARGE SCALE GENOMIC DNA]</scope>
    <source>
        <strain evidence="2 3">NCTC13105</strain>
    </source>
</reference>
<evidence type="ECO:0000313" key="1">
    <source>
        <dbReference type="EMBL" id="ELD5187216.1"/>
    </source>
</evidence>
<evidence type="ECO:0008006" key="5">
    <source>
        <dbReference type="Google" id="ProtNLM"/>
    </source>
</evidence>
<evidence type="ECO:0000313" key="4">
    <source>
        <dbReference type="Proteomes" id="UP001183411"/>
    </source>
</evidence>
<comment type="caution">
    <text evidence="1">The sequence shown here is derived from an EMBL/GenBank/DDBJ whole genome shotgun (WGS) entry which is preliminary data.</text>
</comment>
<dbReference type="EMBL" id="UFVB01000001">
    <property type="protein sequence ID" value="SUW93093.1"/>
    <property type="molecule type" value="Genomic_DNA"/>
</dbReference>
<dbReference type="AlphaFoldDB" id="A0A1J6PXW4"/>
<organism evidence="1 4">
    <name type="scientific">Campylobacter jejuni</name>
    <dbReference type="NCBI Taxonomy" id="197"/>
    <lineage>
        <taxon>Bacteria</taxon>
        <taxon>Pseudomonadati</taxon>
        <taxon>Campylobacterota</taxon>
        <taxon>Epsilonproteobacteria</taxon>
        <taxon>Campylobacterales</taxon>
        <taxon>Campylobacteraceae</taxon>
        <taxon>Campylobacter</taxon>
    </lineage>
</organism>
<evidence type="ECO:0000313" key="2">
    <source>
        <dbReference type="EMBL" id="SUW93093.1"/>
    </source>
</evidence>
<reference evidence="1" key="2">
    <citation type="submission" date="2023-06" db="EMBL/GenBank/DDBJ databases">
        <authorList>
            <consortium name="PulseNet: The National Subtyping Network for Foodborne Disease Surveillance"/>
        </authorList>
    </citation>
    <scope>NUCLEOTIDE SEQUENCE</scope>
    <source>
        <strain evidence="1">PNUSAC035917</strain>
    </source>
</reference>
<dbReference type="RefSeq" id="WP_002875050.1">
    <property type="nucleotide sequence ID" value="NZ_CABMKN010000002.1"/>
</dbReference>
<dbReference type="Proteomes" id="UP001183411">
    <property type="component" value="Unassembled WGS sequence"/>
</dbReference>
<sequence>MSFTDFYFDREEKRIYNQTKELIANEFESKENLENIFANLQDFKNSLEISLEDDEEIAISLQAYGDEFIRNAYELLERVRKFEKQCKKLF</sequence>
<evidence type="ECO:0000313" key="3">
    <source>
        <dbReference type="Proteomes" id="UP000254131"/>
    </source>
</evidence>
<name>A0A1J6PXW4_CAMJU</name>
<proteinExistence type="predicted"/>